<evidence type="ECO:0000256" key="1">
    <source>
        <dbReference type="SAM" id="MobiDB-lite"/>
    </source>
</evidence>
<reference evidence="2" key="1">
    <citation type="submission" date="2023-03" db="EMBL/GenBank/DDBJ databases">
        <title>Massive genome expansion in bonnet fungi (Mycena s.s.) driven by repeated elements and novel gene families across ecological guilds.</title>
        <authorList>
            <consortium name="Lawrence Berkeley National Laboratory"/>
            <person name="Harder C.B."/>
            <person name="Miyauchi S."/>
            <person name="Viragh M."/>
            <person name="Kuo A."/>
            <person name="Thoen E."/>
            <person name="Andreopoulos B."/>
            <person name="Lu D."/>
            <person name="Skrede I."/>
            <person name="Drula E."/>
            <person name="Henrissat B."/>
            <person name="Morin E."/>
            <person name="Kohler A."/>
            <person name="Barry K."/>
            <person name="LaButti K."/>
            <person name="Morin E."/>
            <person name="Salamov A."/>
            <person name="Lipzen A."/>
            <person name="Mereny Z."/>
            <person name="Hegedus B."/>
            <person name="Baldrian P."/>
            <person name="Stursova M."/>
            <person name="Weitz H."/>
            <person name="Taylor A."/>
            <person name="Grigoriev I.V."/>
            <person name="Nagy L.G."/>
            <person name="Martin F."/>
            <person name="Kauserud H."/>
        </authorList>
    </citation>
    <scope>NUCLEOTIDE SEQUENCE</scope>
    <source>
        <strain evidence="2">CBHHK173m</strain>
    </source>
</reference>
<protein>
    <submittedName>
        <fullName evidence="2">Uncharacterized protein</fullName>
    </submittedName>
</protein>
<feature type="region of interest" description="Disordered" evidence="1">
    <location>
        <begin position="123"/>
        <end position="186"/>
    </location>
</feature>
<comment type="caution">
    <text evidence="2">The sequence shown here is derived from an EMBL/GenBank/DDBJ whole genome shotgun (WGS) entry which is preliminary data.</text>
</comment>
<organism evidence="2 3">
    <name type="scientific">Mycena belliarum</name>
    <dbReference type="NCBI Taxonomy" id="1033014"/>
    <lineage>
        <taxon>Eukaryota</taxon>
        <taxon>Fungi</taxon>
        <taxon>Dikarya</taxon>
        <taxon>Basidiomycota</taxon>
        <taxon>Agaricomycotina</taxon>
        <taxon>Agaricomycetes</taxon>
        <taxon>Agaricomycetidae</taxon>
        <taxon>Agaricales</taxon>
        <taxon>Marasmiineae</taxon>
        <taxon>Mycenaceae</taxon>
        <taxon>Mycena</taxon>
    </lineage>
</organism>
<dbReference type="AlphaFoldDB" id="A0AAD6XND8"/>
<evidence type="ECO:0000313" key="3">
    <source>
        <dbReference type="Proteomes" id="UP001222325"/>
    </source>
</evidence>
<sequence>MSKDDIAAMLSTEDSRLIAALCNESISDLWKTAAAIGFALGQQSGRIRDRAVSRDLEAERVWGFDIGWKLSCKLQKSQASPVLSPSPRSLSVAATQTDAVADPPAATAVAAPLDWAEDSATLPTIPLRTATPPSTRRDFSALHTGTTPPFASLQRRRRRAPRPPQQRHPARRPQKPSAYTPAQQVWPDVRTPARHILPSVHATARRASGTPGRPPSSIPFRASTSLPLSPHALGWDRDPRLRDLARALAALGWVRS</sequence>
<keyword evidence="3" id="KW-1185">Reference proteome</keyword>
<accession>A0AAD6XND8</accession>
<gene>
    <name evidence="2" type="ORF">B0H15DRAFT_443414</name>
</gene>
<evidence type="ECO:0000313" key="2">
    <source>
        <dbReference type="EMBL" id="KAJ7082036.1"/>
    </source>
</evidence>
<feature type="region of interest" description="Disordered" evidence="1">
    <location>
        <begin position="200"/>
        <end position="235"/>
    </location>
</feature>
<dbReference type="EMBL" id="JARJCN010000047">
    <property type="protein sequence ID" value="KAJ7082036.1"/>
    <property type="molecule type" value="Genomic_DNA"/>
</dbReference>
<name>A0AAD6XND8_9AGAR</name>
<dbReference type="Proteomes" id="UP001222325">
    <property type="component" value="Unassembled WGS sequence"/>
</dbReference>
<proteinExistence type="predicted"/>